<proteinExistence type="predicted"/>
<dbReference type="EMBL" id="JAAAWN010000001">
    <property type="protein sequence ID" value="NDV89655.1"/>
    <property type="molecule type" value="Genomic_DNA"/>
</dbReference>
<evidence type="ECO:0000313" key="3">
    <source>
        <dbReference type="Proteomes" id="UP000470213"/>
    </source>
</evidence>
<comment type="caution">
    <text evidence="2">The sequence shown here is derived from an EMBL/GenBank/DDBJ whole genome shotgun (WGS) entry which is preliminary data.</text>
</comment>
<gene>
    <name evidence="2" type="ORF">GTH32_00390</name>
</gene>
<dbReference type="Gene3D" id="2.40.100.10">
    <property type="entry name" value="Cyclophilin-like"/>
    <property type="match status" value="1"/>
</dbReference>
<dbReference type="RefSeq" id="WP_163083253.1">
    <property type="nucleotide sequence ID" value="NZ_JAAAWN010000001.1"/>
</dbReference>
<dbReference type="SUPFAM" id="SSF50891">
    <property type="entry name" value="Cyclophilin-like"/>
    <property type="match status" value="1"/>
</dbReference>
<feature type="domain" description="PPIase cyclophilin-type" evidence="1">
    <location>
        <begin position="11"/>
        <end position="176"/>
    </location>
</feature>
<reference evidence="2 3" key="1">
    <citation type="submission" date="2020-01" db="EMBL/GenBank/DDBJ databases">
        <authorList>
            <person name="Chen J."/>
            <person name="Zhu S."/>
            <person name="Yang J."/>
        </authorList>
    </citation>
    <scope>NUCLEOTIDE SEQUENCE [LARGE SCALE GENOMIC DNA]</scope>
    <source>
        <strain evidence="2 3">345S023</strain>
    </source>
</reference>
<organism evidence="2 3">
    <name type="scientific">Alteromonas profundi</name>
    <dbReference type="NCBI Taxonomy" id="2696062"/>
    <lineage>
        <taxon>Bacteria</taxon>
        <taxon>Pseudomonadati</taxon>
        <taxon>Pseudomonadota</taxon>
        <taxon>Gammaproteobacteria</taxon>
        <taxon>Alteromonadales</taxon>
        <taxon>Alteromonadaceae</taxon>
        <taxon>Alteromonas/Salinimonas group</taxon>
        <taxon>Alteromonas</taxon>
    </lineage>
</organism>
<dbReference type="AlphaFoldDB" id="A0A7X5RJR6"/>
<dbReference type="InterPro" id="IPR029000">
    <property type="entry name" value="Cyclophilin-like_dom_sf"/>
</dbReference>
<keyword evidence="3" id="KW-1185">Reference proteome</keyword>
<protein>
    <recommendedName>
        <fullName evidence="1">PPIase cyclophilin-type domain-containing protein</fullName>
    </recommendedName>
</protein>
<dbReference type="GO" id="GO:0003755">
    <property type="term" value="F:peptidyl-prolyl cis-trans isomerase activity"/>
    <property type="evidence" value="ECO:0007669"/>
    <property type="project" value="InterPro"/>
</dbReference>
<dbReference type="Proteomes" id="UP000470213">
    <property type="component" value="Unassembled WGS sequence"/>
</dbReference>
<dbReference type="InterPro" id="IPR002130">
    <property type="entry name" value="Cyclophilin-type_PPIase_dom"/>
</dbReference>
<name>A0A7X5RJR6_9ALTE</name>
<sequence>MKTDVIKIRFESTLGEWTANLYPALAPKTVSYFINLINTRELDNTNIYRIVSLNNQPVSLEEKIEVIQGGHAIPTDSESFDFLSHESTHMTGMRHTKYTLSMPRFGLNEVYRSFFITMGEYACLDYLGKRHKDTQGFAAFGKITSGFEILGRIFSRAEHSDMLSNKINLISVKVVK</sequence>
<dbReference type="Pfam" id="PF00160">
    <property type="entry name" value="Pro_isomerase"/>
    <property type="match status" value="1"/>
</dbReference>
<dbReference type="PROSITE" id="PS50072">
    <property type="entry name" value="CSA_PPIASE_2"/>
    <property type="match status" value="1"/>
</dbReference>
<accession>A0A7X5RJR6</accession>
<evidence type="ECO:0000259" key="1">
    <source>
        <dbReference type="PROSITE" id="PS50072"/>
    </source>
</evidence>
<evidence type="ECO:0000313" key="2">
    <source>
        <dbReference type="EMBL" id="NDV89655.1"/>
    </source>
</evidence>